<dbReference type="GeneID" id="93051499"/>
<evidence type="ECO:0000256" key="2">
    <source>
        <dbReference type="SAM" id="Phobius"/>
    </source>
</evidence>
<name>A0AAD0A944_9BIFI</name>
<dbReference type="Proteomes" id="UP000224056">
    <property type="component" value="Chromosome"/>
</dbReference>
<accession>A0AAD0A944</accession>
<dbReference type="AlphaFoldDB" id="A0AAD0A944"/>
<gene>
    <name evidence="3" type="ORF">BA20089_01070</name>
</gene>
<feature type="transmembrane region" description="Helical" evidence="2">
    <location>
        <begin position="513"/>
        <end position="535"/>
    </location>
</feature>
<feature type="compositionally biased region" description="Basic and acidic residues" evidence="1">
    <location>
        <begin position="154"/>
        <end position="164"/>
    </location>
</feature>
<evidence type="ECO:0000256" key="1">
    <source>
        <dbReference type="SAM" id="MobiDB-lite"/>
    </source>
</evidence>
<evidence type="ECO:0000313" key="3">
    <source>
        <dbReference type="EMBL" id="ATO40919.1"/>
    </source>
</evidence>
<organism evidence="3 4">
    <name type="scientific">Bifidobacterium asteroides DSM 20089</name>
    <dbReference type="NCBI Taxonomy" id="1437594"/>
    <lineage>
        <taxon>Bacteria</taxon>
        <taxon>Bacillati</taxon>
        <taxon>Actinomycetota</taxon>
        <taxon>Actinomycetes</taxon>
        <taxon>Bifidobacteriales</taxon>
        <taxon>Bifidobacteriaceae</taxon>
        <taxon>Bifidobacterium</taxon>
    </lineage>
</organism>
<protein>
    <submittedName>
        <fullName evidence="3">Uncharacterized protein</fullName>
    </submittedName>
</protein>
<keyword evidence="2" id="KW-0472">Membrane</keyword>
<dbReference type="EMBL" id="CP017696">
    <property type="protein sequence ID" value="ATO40919.1"/>
    <property type="molecule type" value="Genomic_DNA"/>
</dbReference>
<keyword evidence="2" id="KW-0812">Transmembrane</keyword>
<feature type="region of interest" description="Disordered" evidence="1">
    <location>
        <begin position="144"/>
        <end position="164"/>
    </location>
</feature>
<proteinExistence type="predicted"/>
<keyword evidence="2" id="KW-1133">Transmembrane helix</keyword>
<dbReference type="RefSeq" id="WP_044090877.1">
    <property type="nucleotide sequence ID" value="NZ_CP017696.1"/>
</dbReference>
<feature type="compositionally biased region" description="Polar residues" evidence="1">
    <location>
        <begin position="186"/>
        <end position="199"/>
    </location>
</feature>
<reference evidence="3 4" key="1">
    <citation type="submission" date="2016-10" db="EMBL/GenBank/DDBJ databases">
        <title>The whole genome sequencing and assembly of B. asteroides DSM 20089 strain.</title>
        <authorList>
            <person name="Lee Y.-J."/>
            <person name="Park M.-K."/>
            <person name="Yi H."/>
            <person name="Bahn Y.-S."/>
            <person name="Kim J.F."/>
            <person name="Lee D.-W."/>
        </authorList>
    </citation>
    <scope>NUCLEOTIDE SEQUENCE [LARGE SCALE GENOMIC DNA]</scope>
    <source>
        <strain evidence="3 4">DSM 20089</strain>
    </source>
</reference>
<evidence type="ECO:0000313" key="4">
    <source>
        <dbReference type="Proteomes" id="UP000224056"/>
    </source>
</evidence>
<feature type="region of interest" description="Disordered" evidence="1">
    <location>
        <begin position="182"/>
        <end position="206"/>
    </location>
</feature>
<sequence>MPAQNADGSIDFRKAKEDQDLDGYFKMVTWPVTKNLNDTGTDNNCNVNPEVYNPMRKGLVGIDDGMSDAKKDENLSAGWTIDTAFYKYDVPRPDDPTITNIQNDTDGSLNASGSVYTGKLDPVVSGECTPSKDDTHPNTVTLFGEDPGNPFTEEQSKSSDDLVKSSDSWGFKLGETVCKVDPKSRQGGSWQIQDTNKQYPSPDPGNKYNGYRRYHAWVTESASGFGLTSFFSNIGTAYFVSNENAPDGKLSVTVPHTKNGILPANSVVTFQGSVSPIYTAWSSGGLGMTDSRMAISMKQNTASDWTSLVTTPANTFQRDAAVNTTSPSVADPTSGSVLKVVKTAASTWSWTLTIPAGRFTGYNGDDETEKFTFQVKMINPLNVPSDPVSTNRKVDMTPTTLTLERYDVFQVAGKAYKYVNGNTRVPETKGTLVHITWPDNSSTDVAVGDQGSWQATPPEGINQGQFTAQVSSDDAESVDPQSGNFRGGNESAAVSHALEFRPSNSALPFAGGWPLSVFKILLMLILGLAGFVACLRNRQESRY</sequence>